<keyword evidence="3" id="KW-1185">Reference proteome</keyword>
<feature type="compositionally biased region" description="Gly residues" evidence="1">
    <location>
        <begin position="31"/>
        <end position="45"/>
    </location>
</feature>
<accession>A0A5B7H0K3</accession>
<dbReference type="AlphaFoldDB" id="A0A5B7H0K3"/>
<evidence type="ECO:0000313" key="2">
    <source>
        <dbReference type="EMBL" id="MPC62877.1"/>
    </source>
</evidence>
<evidence type="ECO:0000256" key="1">
    <source>
        <dbReference type="SAM" id="MobiDB-lite"/>
    </source>
</evidence>
<protein>
    <submittedName>
        <fullName evidence="2">Uncharacterized protein</fullName>
    </submittedName>
</protein>
<proteinExistence type="predicted"/>
<comment type="caution">
    <text evidence="2">The sequence shown here is derived from an EMBL/GenBank/DDBJ whole genome shotgun (WGS) entry which is preliminary data.</text>
</comment>
<name>A0A5B7H0K3_PORTR</name>
<dbReference type="EMBL" id="VSRR010020154">
    <property type="protein sequence ID" value="MPC62877.1"/>
    <property type="molecule type" value="Genomic_DNA"/>
</dbReference>
<sequence>MALPRTLTPGPGPRGRAGRAGRQRGWRAQRGGPGHLAGAGRGQAGQAGVVAQVDHVVVVSEGSAALRRGRGRGARHVQRVARRAQEYAVRACGGLAAAQHVVTLHVAGLALLQQLHGALAAPACRPPRAAHHHAAPPHRHHGA</sequence>
<gene>
    <name evidence="2" type="ORF">E2C01_056968</name>
</gene>
<reference evidence="2" key="1">
    <citation type="submission" date="2019-05" db="EMBL/GenBank/DDBJ databases">
        <title>Another draft genome of Portunus trituberculatus and its Hox gene families provides insights of decapod evolution.</title>
        <authorList>
            <person name="Jeong J.-H."/>
            <person name="Song I."/>
            <person name="Kim S."/>
            <person name="Choi T."/>
            <person name="Kim D."/>
            <person name="Ryu S."/>
            <person name="Kim W."/>
        </authorList>
    </citation>
    <scope>NUCLEOTIDE SEQUENCE [LARGE SCALE GENOMIC DNA]</scope>
    <source>
        <tissue evidence="2">Muscle</tissue>
    </source>
</reference>
<feature type="compositionally biased region" description="Basic residues" evidence="1">
    <location>
        <begin position="16"/>
        <end position="27"/>
    </location>
</feature>
<evidence type="ECO:0000313" key="3">
    <source>
        <dbReference type="Proteomes" id="UP000324222"/>
    </source>
</evidence>
<dbReference type="Proteomes" id="UP000324222">
    <property type="component" value="Unassembled WGS sequence"/>
</dbReference>
<organism evidence="2 3">
    <name type="scientific">Portunus trituberculatus</name>
    <name type="common">Swimming crab</name>
    <name type="synonym">Neptunus trituberculatus</name>
    <dbReference type="NCBI Taxonomy" id="210409"/>
    <lineage>
        <taxon>Eukaryota</taxon>
        <taxon>Metazoa</taxon>
        <taxon>Ecdysozoa</taxon>
        <taxon>Arthropoda</taxon>
        <taxon>Crustacea</taxon>
        <taxon>Multicrustacea</taxon>
        <taxon>Malacostraca</taxon>
        <taxon>Eumalacostraca</taxon>
        <taxon>Eucarida</taxon>
        <taxon>Decapoda</taxon>
        <taxon>Pleocyemata</taxon>
        <taxon>Brachyura</taxon>
        <taxon>Eubrachyura</taxon>
        <taxon>Portunoidea</taxon>
        <taxon>Portunidae</taxon>
        <taxon>Portuninae</taxon>
        <taxon>Portunus</taxon>
    </lineage>
</organism>
<feature type="region of interest" description="Disordered" evidence="1">
    <location>
        <begin position="1"/>
        <end position="45"/>
    </location>
</feature>